<feature type="repeat" description="WD" evidence="3">
    <location>
        <begin position="216"/>
        <end position="257"/>
    </location>
</feature>
<dbReference type="InterPro" id="IPR055442">
    <property type="entry name" value="Beta-prop_EML-like_2nd"/>
</dbReference>
<evidence type="ECO:0000313" key="5">
    <source>
        <dbReference type="EMBL" id="ETO11785.1"/>
    </source>
</evidence>
<dbReference type="Proteomes" id="UP000023152">
    <property type="component" value="Unassembled WGS sequence"/>
</dbReference>
<feature type="repeat" description="WD" evidence="3">
    <location>
        <begin position="393"/>
        <end position="424"/>
    </location>
</feature>
<evidence type="ECO:0000256" key="1">
    <source>
        <dbReference type="ARBA" id="ARBA00022574"/>
    </source>
</evidence>
<dbReference type="PROSITE" id="PS50082">
    <property type="entry name" value="WD_REPEATS_2"/>
    <property type="match status" value="7"/>
</dbReference>
<feature type="repeat" description="WD" evidence="3">
    <location>
        <begin position="193"/>
        <end position="215"/>
    </location>
</feature>
<dbReference type="SUPFAM" id="SSF50978">
    <property type="entry name" value="WD40 repeat-like"/>
    <property type="match status" value="1"/>
</dbReference>
<dbReference type="SMART" id="SM00320">
    <property type="entry name" value="WD40"/>
    <property type="match status" value="7"/>
</dbReference>
<gene>
    <name evidence="5" type="ORF">RFI_25590</name>
</gene>
<dbReference type="AlphaFoldDB" id="X6MFG3"/>
<dbReference type="InterPro" id="IPR019775">
    <property type="entry name" value="WD40_repeat_CS"/>
</dbReference>
<feature type="repeat" description="WD" evidence="3">
    <location>
        <begin position="258"/>
        <end position="299"/>
    </location>
</feature>
<feature type="non-terminal residue" evidence="5">
    <location>
        <position position="1"/>
    </location>
</feature>
<dbReference type="InterPro" id="IPR001680">
    <property type="entry name" value="WD40_rpt"/>
</dbReference>
<evidence type="ECO:0000256" key="3">
    <source>
        <dbReference type="PROSITE-ProRule" id="PRU00221"/>
    </source>
</evidence>
<keyword evidence="1 3" id="KW-0853">WD repeat</keyword>
<keyword evidence="6" id="KW-1185">Reference proteome</keyword>
<reference evidence="5 6" key="1">
    <citation type="journal article" date="2013" name="Curr. Biol.">
        <title>The Genome of the Foraminiferan Reticulomyxa filosa.</title>
        <authorList>
            <person name="Glockner G."/>
            <person name="Hulsmann N."/>
            <person name="Schleicher M."/>
            <person name="Noegel A.A."/>
            <person name="Eichinger L."/>
            <person name="Gallinger C."/>
            <person name="Pawlowski J."/>
            <person name="Sierra R."/>
            <person name="Euteneuer U."/>
            <person name="Pillet L."/>
            <person name="Moustafa A."/>
            <person name="Platzer M."/>
            <person name="Groth M."/>
            <person name="Szafranski K."/>
            <person name="Schliwa M."/>
        </authorList>
    </citation>
    <scope>NUCLEOTIDE SEQUENCE [LARGE SCALE GENOMIC DNA]</scope>
</reference>
<accession>X6MFG3</accession>
<feature type="repeat" description="WD" evidence="3">
    <location>
        <begin position="342"/>
        <end position="383"/>
    </location>
</feature>
<dbReference type="Gene3D" id="2.130.10.10">
    <property type="entry name" value="YVTN repeat-like/Quinoprotein amine dehydrogenase"/>
    <property type="match status" value="3"/>
</dbReference>
<feature type="repeat" description="WD" evidence="3">
    <location>
        <begin position="425"/>
        <end position="457"/>
    </location>
</feature>
<organism evidence="5 6">
    <name type="scientific">Reticulomyxa filosa</name>
    <dbReference type="NCBI Taxonomy" id="46433"/>
    <lineage>
        <taxon>Eukaryota</taxon>
        <taxon>Sar</taxon>
        <taxon>Rhizaria</taxon>
        <taxon>Retaria</taxon>
        <taxon>Foraminifera</taxon>
        <taxon>Monothalamids</taxon>
        <taxon>Reticulomyxidae</taxon>
        <taxon>Reticulomyxa</taxon>
    </lineage>
</organism>
<proteinExistence type="predicted"/>
<protein>
    <submittedName>
        <fullName evidence="5">WD-40 repeat protein</fullName>
    </submittedName>
</protein>
<dbReference type="PRINTS" id="PR00320">
    <property type="entry name" value="GPROTEINBRPT"/>
</dbReference>
<dbReference type="Pfam" id="PF23414">
    <property type="entry name" value="Beta-prop_EML_2"/>
    <property type="match status" value="1"/>
</dbReference>
<name>X6MFG3_RETFI</name>
<dbReference type="InterPro" id="IPR036322">
    <property type="entry name" value="WD40_repeat_dom_sf"/>
</dbReference>
<feature type="repeat" description="WD" evidence="3">
    <location>
        <begin position="300"/>
        <end position="341"/>
    </location>
</feature>
<dbReference type="PANTHER" id="PTHR19879:SF9">
    <property type="entry name" value="TRANSCRIPTION INITIATION FACTOR TFIID SUBUNIT 5"/>
    <property type="match status" value="1"/>
</dbReference>
<dbReference type="PROSITE" id="PS00678">
    <property type="entry name" value="WD_REPEATS_1"/>
    <property type="match status" value="6"/>
</dbReference>
<comment type="caution">
    <text evidence="5">The sequence shown here is derived from an EMBL/GenBank/DDBJ whole genome shotgun (WGS) entry which is preliminary data.</text>
</comment>
<evidence type="ECO:0000313" key="6">
    <source>
        <dbReference type="Proteomes" id="UP000023152"/>
    </source>
</evidence>
<dbReference type="InterPro" id="IPR015943">
    <property type="entry name" value="WD40/YVTN_repeat-like_dom_sf"/>
</dbReference>
<dbReference type="Pfam" id="PF00400">
    <property type="entry name" value="WD40"/>
    <property type="match status" value="3"/>
</dbReference>
<dbReference type="EMBL" id="ASPP01022042">
    <property type="protein sequence ID" value="ETO11785.1"/>
    <property type="molecule type" value="Genomic_DNA"/>
</dbReference>
<dbReference type="PANTHER" id="PTHR19879">
    <property type="entry name" value="TRANSCRIPTION INITIATION FACTOR TFIID"/>
    <property type="match status" value="1"/>
</dbReference>
<feature type="domain" description="EML-like second beta-propeller" evidence="4">
    <location>
        <begin position="229"/>
        <end position="383"/>
    </location>
</feature>
<dbReference type="CDD" id="cd00200">
    <property type="entry name" value="WD40"/>
    <property type="match status" value="1"/>
</dbReference>
<evidence type="ECO:0000256" key="2">
    <source>
        <dbReference type="ARBA" id="ARBA00022737"/>
    </source>
</evidence>
<sequence>KSTVIQLLHPINPNHCRWQAGEVDISDFHRSKYSNRIGADSISGYDNNDSQERHRNVKYKRHDLFESEPNVTEIFYSGIMKTIVTKIHNKFKQRNNRTVPSNQDTSSNNFAYKHDDSYTGYYRLWYRDCPRRGNNHFLRQENRQWTYIYQKRQFYLLIGFDLHQLKDDGIMVVIISSLNMFSFFFVNSIKNGLFSSSDDKTIRIWDVASGKQIQNFRGHSAFIFYAEFSPDGNTIVSCSYDKTIRLWDAKSGREIMQLKGHSSFSMHASFSSDGKYIASGSADNTVRLWDANSGNEIQRFDGHLKNICDVQFSPNSQMLLSASADNIIILWDIKSGKQLKQFIGHSNVICSAKFSPCSRFIVSCSYDKTIRIWNVESGKEMNTLTEFFVANDVKYFPDGQMLASCSCDSLLYLWDVNTGHKVHELRENSRVVTSVDISSDGNLLVSSSCDKTIQIWE</sequence>
<dbReference type="InterPro" id="IPR020472">
    <property type="entry name" value="WD40_PAC1"/>
</dbReference>
<dbReference type="PROSITE" id="PS50294">
    <property type="entry name" value="WD_REPEATS_REGION"/>
    <property type="match status" value="5"/>
</dbReference>
<keyword evidence="2" id="KW-0677">Repeat</keyword>
<evidence type="ECO:0000259" key="4">
    <source>
        <dbReference type="Pfam" id="PF23414"/>
    </source>
</evidence>